<dbReference type="EC" id="3.1.1.-" evidence="5"/>
<keyword evidence="5" id="KW-0378">Hydrolase</keyword>
<comment type="similarity">
    <text evidence="3 5">Belongs to the pectinacetylesterase family.</text>
</comment>
<evidence type="ECO:0000256" key="1">
    <source>
        <dbReference type="ARBA" id="ARBA00003534"/>
    </source>
</evidence>
<reference evidence="6 7" key="1">
    <citation type="journal article" date="2016" name="Sci. Rep.">
        <title>The Dendrobium catenatum Lindl. genome sequence provides insights into polysaccharide synthase, floral development and adaptive evolution.</title>
        <authorList>
            <person name="Zhang G.Q."/>
            <person name="Xu Q."/>
            <person name="Bian C."/>
            <person name="Tsai W.C."/>
            <person name="Yeh C.M."/>
            <person name="Liu K.W."/>
            <person name="Yoshida K."/>
            <person name="Zhang L.S."/>
            <person name="Chang S.B."/>
            <person name="Chen F."/>
            <person name="Shi Y."/>
            <person name="Su Y.Y."/>
            <person name="Zhang Y.Q."/>
            <person name="Chen L.J."/>
            <person name="Yin Y."/>
            <person name="Lin M."/>
            <person name="Huang H."/>
            <person name="Deng H."/>
            <person name="Wang Z.W."/>
            <person name="Zhu S.L."/>
            <person name="Zhao X."/>
            <person name="Deng C."/>
            <person name="Niu S.C."/>
            <person name="Huang J."/>
            <person name="Wang M."/>
            <person name="Liu G.H."/>
            <person name="Yang H.J."/>
            <person name="Xiao X.J."/>
            <person name="Hsiao Y.Y."/>
            <person name="Wu W.L."/>
            <person name="Chen Y.Y."/>
            <person name="Mitsuda N."/>
            <person name="Ohme-Takagi M."/>
            <person name="Luo Y.B."/>
            <person name="Van de Peer Y."/>
            <person name="Liu Z.J."/>
        </authorList>
    </citation>
    <scope>NUCLEOTIDE SEQUENCE [LARGE SCALE GENOMIC DNA]</scope>
    <source>
        <tissue evidence="6">The whole plant</tissue>
    </source>
</reference>
<sequence>MLPDSTIVKCMSDAGFFLDVNDITGNDTIRTFFNSVVKLQVSFCLPFKLQI</sequence>
<dbReference type="AlphaFoldDB" id="A0A2I0VDN1"/>
<evidence type="ECO:0000313" key="6">
    <source>
        <dbReference type="EMBL" id="PKU61514.1"/>
    </source>
</evidence>
<accession>A0A2I0VDN1</accession>
<gene>
    <name evidence="6" type="ORF">MA16_Dca028009</name>
</gene>
<evidence type="ECO:0000256" key="2">
    <source>
        <dbReference type="ARBA" id="ARBA00004191"/>
    </source>
</evidence>
<evidence type="ECO:0000313" key="7">
    <source>
        <dbReference type="Proteomes" id="UP000233837"/>
    </source>
</evidence>
<dbReference type="Proteomes" id="UP000233837">
    <property type="component" value="Unassembled WGS sequence"/>
</dbReference>
<keyword evidence="5" id="KW-0961">Cell wall biogenesis/degradation</keyword>
<organism evidence="6 7">
    <name type="scientific">Dendrobium catenatum</name>
    <dbReference type="NCBI Taxonomy" id="906689"/>
    <lineage>
        <taxon>Eukaryota</taxon>
        <taxon>Viridiplantae</taxon>
        <taxon>Streptophyta</taxon>
        <taxon>Embryophyta</taxon>
        <taxon>Tracheophyta</taxon>
        <taxon>Spermatophyta</taxon>
        <taxon>Magnoliopsida</taxon>
        <taxon>Liliopsida</taxon>
        <taxon>Asparagales</taxon>
        <taxon>Orchidaceae</taxon>
        <taxon>Epidendroideae</taxon>
        <taxon>Malaxideae</taxon>
        <taxon>Dendrobiinae</taxon>
        <taxon>Dendrobium</taxon>
    </lineage>
</organism>
<dbReference type="InterPro" id="IPR004963">
    <property type="entry name" value="PAE/NOTUM"/>
</dbReference>
<evidence type="ECO:0000256" key="4">
    <source>
        <dbReference type="ARBA" id="ARBA00022512"/>
    </source>
</evidence>
<comment type="function">
    <text evidence="1 5">Hydrolyzes acetyl esters in homogalacturonan regions of pectin. In type I primary cell wall, galacturonic acid residues of pectin can be acetylated at the O-2 and O-3 positions. Decreasing the degree of acetylation of pectin gels in vitro alters their physical properties.</text>
</comment>
<dbReference type="STRING" id="906689.A0A2I0VDN1"/>
<keyword evidence="4 5" id="KW-0134">Cell wall</keyword>
<protein>
    <recommendedName>
        <fullName evidence="5">Pectin acetylesterase</fullName>
        <ecNumber evidence="5">3.1.1.-</ecNumber>
    </recommendedName>
</protein>
<name>A0A2I0VDN1_9ASPA</name>
<dbReference type="GO" id="GO:0071555">
    <property type="term" value="P:cell wall organization"/>
    <property type="evidence" value="ECO:0007669"/>
    <property type="project" value="UniProtKB-KW"/>
</dbReference>
<proteinExistence type="inferred from homology"/>
<dbReference type="GO" id="GO:0016787">
    <property type="term" value="F:hydrolase activity"/>
    <property type="evidence" value="ECO:0007669"/>
    <property type="project" value="UniProtKB-KW"/>
</dbReference>
<keyword evidence="7" id="KW-1185">Reference proteome</keyword>
<comment type="subcellular location">
    <subcellularLocation>
        <location evidence="2 5">Secreted</location>
        <location evidence="2 5">Cell wall</location>
    </subcellularLocation>
</comment>
<dbReference type="EMBL" id="KZ504662">
    <property type="protein sequence ID" value="PKU61514.1"/>
    <property type="molecule type" value="Genomic_DNA"/>
</dbReference>
<evidence type="ECO:0000256" key="5">
    <source>
        <dbReference type="RuleBase" id="RU363114"/>
    </source>
</evidence>
<evidence type="ECO:0000256" key="3">
    <source>
        <dbReference type="ARBA" id="ARBA00005784"/>
    </source>
</evidence>
<reference evidence="6 7" key="2">
    <citation type="journal article" date="2017" name="Nature">
        <title>The Apostasia genome and the evolution of orchids.</title>
        <authorList>
            <person name="Zhang G.Q."/>
            <person name="Liu K.W."/>
            <person name="Li Z."/>
            <person name="Lohaus R."/>
            <person name="Hsiao Y.Y."/>
            <person name="Niu S.C."/>
            <person name="Wang J.Y."/>
            <person name="Lin Y.C."/>
            <person name="Xu Q."/>
            <person name="Chen L.J."/>
            <person name="Yoshida K."/>
            <person name="Fujiwara S."/>
            <person name="Wang Z.W."/>
            <person name="Zhang Y.Q."/>
            <person name="Mitsuda N."/>
            <person name="Wang M."/>
            <person name="Liu G.H."/>
            <person name="Pecoraro L."/>
            <person name="Huang H.X."/>
            <person name="Xiao X.J."/>
            <person name="Lin M."/>
            <person name="Wu X.Y."/>
            <person name="Wu W.L."/>
            <person name="Chen Y.Y."/>
            <person name="Chang S.B."/>
            <person name="Sakamoto S."/>
            <person name="Ohme-Takagi M."/>
            <person name="Yagi M."/>
            <person name="Zeng S.J."/>
            <person name="Shen C.Y."/>
            <person name="Yeh C.M."/>
            <person name="Luo Y.B."/>
            <person name="Tsai W.C."/>
            <person name="Van de Peer Y."/>
            <person name="Liu Z.J."/>
        </authorList>
    </citation>
    <scope>NUCLEOTIDE SEQUENCE [LARGE SCALE GENOMIC DNA]</scope>
    <source>
        <tissue evidence="6">The whole plant</tissue>
    </source>
</reference>
<dbReference type="Pfam" id="PF03283">
    <property type="entry name" value="PAE"/>
    <property type="match status" value="1"/>
</dbReference>
<keyword evidence="5" id="KW-0964">Secreted</keyword>